<dbReference type="InterPro" id="IPR029046">
    <property type="entry name" value="LolA/LolB/LppX"/>
</dbReference>
<protein>
    <submittedName>
        <fullName evidence="4">Outer membrane lipoprotein carrier protein LolA</fullName>
    </submittedName>
</protein>
<accession>E8R061</accession>
<keyword evidence="5" id="KW-1185">Reference proteome</keyword>
<keyword evidence="4" id="KW-0449">Lipoprotein</keyword>
<dbReference type="InParanoid" id="E8R061"/>
<sequence length="312" mass="35378">MTGCCSLNRVLRVLTVAFATIAATAAVGGVGMVVSARPQPPADGPSPAKPKVAVFNADDPRARARMDQILDEWERRSSQIRSLHAEFRRRDQDVVLNEKTYFLGRAYLQAPNLAVLDFQSTDARFDPEKAKPYERFVCTGDEVWHYVAEVREVVVYPLGTDERERALKEGPLPFLFNFKAAEAKRKYRMNLRREDDDAFYIEILPLTEEERDNFNQAIVKLLRSSFQPEQLMLIDENKNSKEFVFTRIDRNPQINPDYFKGREPGKSWKVIRNPAGVDRQSNPRRAAIPGADANSYDNPTRPVSGVGGDSVK</sequence>
<dbReference type="OrthoDB" id="243478at2"/>
<dbReference type="PANTHER" id="PTHR35869:SF1">
    <property type="entry name" value="OUTER-MEMBRANE LIPOPROTEIN CARRIER PROTEIN"/>
    <property type="match status" value="1"/>
</dbReference>
<dbReference type="AlphaFoldDB" id="E8R061"/>
<evidence type="ECO:0000256" key="2">
    <source>
        <dbReference type="SAM" id="MobiDB-lite"/>
    </source>
</evidence>
<evidence type="ECO:0000313" key="4">
    <source>
        <dbReference type="EMBL" id="ADV61179.1"/>
    </source>
</evidence>
<dbReference type="KEGG" id="ipa:Isop_0586"/>
<dbReference type="RefSeq" id="WP_013563468.1">
    <property type="nucleotide sequence ID" value="NC_014962.1"/>
</dbReference>
<feature type="region of interest" description="Disordered" evidence="2">
    <location>
        <begin position="272"/>
        <end position="312"/>
    </location>
</feature>
<reference key="1">
    <citation type="submission" date="2010-11" db="EMBL/GenBank/DDBJ databases">
        <title>The complete sequence of chromosome of Isophaera pallida ATCC 43644.</title>
        <authorList>
            <consortium name="US DOE Joint Genome Institute (JGI-PGF)"/>
            <person name="Lucas S."/>
            <person name="Copeland A."/>
            <person name="Lapidus A."/>
            <person name="Bruce D."/>
            <person name="Goodwin L."/>
            <person name="Pitluck S."/>
            <person name="Kyrpides N."/>
            <person name="Mavromatis K."/>
            <person name="Pagani I."/>
            <person name="Ivanova N."/>
            <person name="Saunders E."/>
            <person name="Brettin T."/>
            <person name="Detter J.C."/>
            <person name="Han C."/>
            <person name="Tapia R."/>
            <person name="Land M."/>
            <person name="Hauser L."/>
            <person name="Markowitz V."/>
            <person name="Cheng J.-F."/>
            <person name="Hugenholtz P."/>
            <person name="Woyke T."/>
            <person name="Wu D."/>
            <person name="Eisen J.A."/>
        </authorList>
    </citation>
    <scope>NUCLEOTIDE SEQUENCE</scope>
    <source>
        <strain>ATCC 43644</strain>
    </source>
</reference>
<dbReference type="Gene3D" id="2.50.20.10">
    <property type="entry name" value="Lipoprotein localisation LolA/LolB/LppX"/>
    <property type="match status" value="1"/>
</dbReference>
<dbReference type="InterPro" id="IPR004564">
    <property type="entry name" value="OM_lipoprot_carrier_LolA-like"/>
</dbReference>
<evidence type="ECO:0000256" key="3">
    <source>
        <dbReference type="SAM" id="SignalP"/>
    </source>
</evidence>
<evidence type="ECO:0000313" key="5">
    <source>
        <dbReference type="Proteomes" id="UP000008631"/>
    </source>
</evidence>
<dbReference type="PANTHER" id="PTHR35869">
    <property type="entry name" value="OUTER-MEMBRANE LIPOPROTEIN CARRIER PROTEIN"/>
    <property type="match status" value="1"/>
</dbReference>
<dbReference type="STRING" id="575540.Isop_0586"/>
<dbReference type="Proteomes" id="UP000008631">
    <property type="component" value="Chromosome"/>
</dbReference>
<dbReference type="SUPFAM" id="SSF89392">
    <property type="entry name" value="Prokaryotic lipoproteins and lipoprotein localization factors"/>
    <property type="match status" value="1"/>
</dbReference>
<organism evidence="4 5">
    <name type="scientific">Isosphaera pallida (strain ATCC 43644 / DSM 9630 / IS1B)</name>
    <dbReference type="NCBI Taxonomy" id="575540"/>
    <lineage>
        <taxon>Bacteria</taxon>
        <taxon>Pseudomonadati</taxon>
        <taxon>Planctomycetota</taxon>
        <taxon>Planctomycetia</taxon>
        <taxon>Isosphaerales</taxon>
        <taxon>Isosphaeraceae</taxon>
        <taxon>Isosphaera</taxon>
    </lineage>
</organism>
<dbReference type="eggNOG" id="COG2834">
    <property type="taxonomic scope" value="Bacteria"/>
</dbReference>
<proteinExistence type="predicted"/>
<dbReference type="CDD" id="cd16325">
    <property type="entry name" value="LolA"/>
    <property type="match status" value="1"/>
</dbReference>
<keyword evidence="1 3" id="KW-0732">Signal</keyword>
<feature type="signal peptide" evidence="3">
    <location>
        <begin position="1"/>
        <end position="25"/>
    </location>
</feature>
<gene>
    <name evidence="4" type="ordered locus">Isop_0586</name>
</gene>
<reference evidence="4 5" key="2">
    <citation type="journal article" date="2011" name="Stand. Genomic Sci.">
        <title>Complete genome sequence of Isosphaera pallida type strain (IS1B).</title>
        <authorList>
            <consortium name="US DOE Joint Genome Institute (JGI-PGF)"/>
            <person name="Goker M."/>
            <person name="Cleland D."/>
            <person name="Saunders E."/>
            <person name="Lapidus A."/>
            <person name="Nolan M."/>
            <person name="Lucas S."/>
            <person name="Hammon N."/>
            <person name="Deshpande S."/>
            <person name="Cheng J.F."/>
            <person name="Tapia R."/>
            <person name="Han C."/>
            <person name="Goodwin L."/>
            <person name="Pitluck S."/>
            <person name="Liolios K."/>
            <person name="Pagani I."/>
            <person name="Ivanova N."/>
            <person name="Mavromatis K."/>
            <person name="Pati A."/>
            <person name="Chen A."/>
            <person name="Palaniappan K."/>
            <person name="Land M."/>
            <person name="Hauser L."/>
            <person name="Chang Y.J."/>
            <person name="Jeffries C.D."/>
            <person name="Detter J.C."/>
            <person name="Beck B."/>
            <person name="Woyke T."/>
            <person name="Bristow J."/>
            <person name="Eisen J.A."/>
            <person name="Markowitz V."/>
            <person name="Hugenholtz P."/>
            <person name="Kyrpides N.C."/>
            <person name="Klenk H.P."/>
        </authorList>
    </citation>
    <scope>NUCLEOTIDE SEQUENCE [LARGE SCALE GENOMIC DNA]</scope>
    <source>
        <strain evidence="5">ATCC 43644 / DSM 9630 / IS1B</strain>
    </source>
</reference>
<name>E8R061_ISOPI</name>
<dbReference type="EMBL" id="CP002353">
    <property type="protein sequence ID" value="ADV61179.1"/>
    <property type="molecule type" value="Genomic_DNA"/>
</dbReference>
<dbReference type="Pfam" id="PF03548">
    <property type="entry name" value="LolA"/>
    <property type="match status" value="1"/>
</dbReference>
<feature type="chain" id="PRO_5003229898" evidence="3">
    <location>
        <begin position="26"/>
        <end position="312"/>
    </location>
</feature>
<evidence type="ECO:0000256" key="1">
    <source>
        <dbReference type="ARBA" id="ARBA00022729"/>
    </source>
</evidence>
<dbReference type="HOGENOM" id="CLU_890748_0_0_0"/>